<accession>A0ABR9VR77</accession>
<evidence type="ECO:0000259" key="1">
    <source>
        <dbReference type="Pfam" id="PF23864"/>
    </source>
</evidence>
<dbReference type="EMBL" id="JADEVV010000019">
    <property type="protein sequence ID" value="MBE9253844.1"/>
    <property type="molecule type" value="Genomic_DNA"/>
</dbReference>
<sequence length="132" mass="15007">MIIKLCELSNPSLALAVSRQMGGKSELLQHYKDVVNHGADSGFNGFIYYSETVKFWRNNKKLILESLSQLADDLGENVINMVRNFNCIKGDFSTDEIGKALYGSYREEFDLIYNCLAWYALETVCQEMEALS</sequence>
<name>A0ABR9VR77_9SYNC</name>
<evidence type="ECO:0000313" key="3">
    <source>
        <dbReference type="Proteomes" id="UP000658720"/>
    </source>
</evidence>
<evidence type="ECO:0000313" key="2">
    <source>
        <dbReference type="EMBL" id="MBE9253844.1"/>
    </source>
</evidence>
<dbReference type="RefSeq" id="WP_194019586.1">
    <property type="nucleotide sequence ID" value="NZ_JADEVV010000019.1"/>
</dbReference>
<dbReference type="InterPro" id="IPR055646">
    <property type="entry name" value="DUF7222"/>
</dbReference>
<gene>
    <name evidence="2" type="ORF">IQ217_08295</name>
</gene>
<reference evidence="2 3" key="1">
    <citation type="submission" date="2020-10" db="EMBL/GenBank/DDBJ databases">
        <authorList>
            <person name="Castelo-Branco R."/>
            <person name="Eusebio N."/>
            <person name="Adriana R."/>
            <person name="Vieira A."/>
            <person name="Brugerolle De Fraissinette N."/>
            <person name="Rezende De Castro R."/>
            <person name="Schneider M.P."/>
            <person name="Vasconcelos V."/>
            <person name="Leao P.N."/>
        </authorList>
    </citation>
    <scope>NUCLEOTIDE SEQUENCE [LARGE SCALE GENOMIC DNA]</scope>
    <source>
        <strain evidence="2 3">LEGE 00031</strain>
    </source>
</reference>
<protein>
    <recommendedName>
        <fullName evidence="1">DUF7222 domain-containing protein</fullName>
    </recommendedName>
</protein>
<dbReference type="Pfam" id="PF23864">
    <property type="entry name" value="DUF7222"/>
    <property type="match status" value="1"/>
</dbReference>
<organism evidence="2 3">
    <name type="scientific">Synechocystis salina LEGE 00031</name>
    <dbReference type="NCBI Taxonomy" id="1828736"/>
    <lineage>
        <taxon>Bacteria</taxon>
        <taxon>Bacillati</taxon>
        <taxon>Cyanobacteriota</taxon>
        <taxon>Cyanophyceae</taxon>
        <taxon>Synechococcales</taxon>
        <taxon>Merismopediaceae</taxon>
        <taxon>Synechocystis</taxon>
    </lineage>
</organism>
<keyword evidence="3" id="KW-1185">Reference proteome</keyword>
<comment type="caution">
    <text evidence="2">The sequence shown here is derived from an EMBL/GenBank/DDBJ whole genome shotgun (WGS) entry which is preliminary data.</text>
</comment>
<proteinExistence type="predicted"/>
<dbReference type="Proteomes" id="UP000658720">
    <property type="component" value="Unassembled WGS sequence"/>
</dbReference>
<feature type="domain" description="DUF7222" evidence="1">
    <location>
        <begin position="28"/>
        <end position="127"/>
    </location>
</feature>